<dbReference type="SUPFAM" id="SSF53474">
    <property type="entry name" value="alpha/beta-Hydrolases"/>
    <property type="match status" value="1"/>
</dbReference>
<dbReference type="EMBL" id="JAVRRG010000074">
    <property type="protein sequence ID" value="KAK5089593.1"/>
    <property type="molecule type" value="Genomic_DNA"/>
</dbReference>
<comment type="caution">
    <text evidence="2">The sequence shown here is derived from an EMBL/GenBank/DDBJ whole genome shotgun (WGS) entry which is preliminary data.</text>
</comment>
<keyword evidence="3" id="KW-1185">Reference proteome</keyword>
<protein>
    <recommendedName>
        <fullName evidence="1">AB hydrolase-1 domain-containing protein</fullName>
    </recommendedName>
</protein>
<dbReference type="InterPro" id="IPR000073">
    <property type="entry name" value="AB_hydrolase_1"/>
</dbReference>
<dbReference type="PANTHER" id="PTHR43798">
    <property type="entry name" value="MONOACYLGLYCEROL LIPASE"/>
    <property type="match status" value="1"/>
</dbReference>
<feature type="domain" description="AB hydrolase-1" evidence="1">
    <location>
        <begin position="36"/>
        <end position="160"/>
    </location>
</feature>
<dbReference type="InterPro" id="IPR050266">
    <property type="entry name" value="AB_hydrolase_sf"/>
</dbReference>
<evidence type="ECO:0000313" key="2">
    <source>
        <dbReference type="EMBL" id="KAK5089593.1"/>
    </source>
</evidence>
<evidence type="ECO:0000313" key="3">
    <source>
        <dbReference type="Proteomes" id="UP001345013"/>
    </source>
</evidence>
<sequence length="257" mass="29142">MAAPPFPTSTFTTLRGLTYSYIHIPPSPPTTTTKSTILILHGFPSLPTDFISQITHLTRLNHGILAPTLLGYHPTSTPRPTHLYTLRSQCEDLIALLSHLHITTPIDAIGHDWGATLLSRLSYYPSRLNKLCYLTIAPSPFGQPFDLDSVNKMTKEHLGYHAFGYLKFFMDDVQYAQELLEANHDRMEMLMFAEDSQSLWRDYFGRIGGLEKWLKGEGETLNNVKMIEGVTKEDLGRRREVFCRDKDGEVGKTTIKI</sequence>
<dbReference type="InterPro" id="IPR029058">
    <property type="entry name" value="AB_hydrolase_fold"/>
</dbReference>
<gene>
    <name evidence="2" type="ORF">LTR24_006054</name>
</gene>
<name>A0ABR0K8W0_9EURO</name>
<dbReference type="PANTHER" id="PTHR43798:SF33">
    <property type="entry name" value="HYDROLASE, PUTATIVE (AFU_ORTHOLOGUE AFUA_2G14860)-RELATED"/>
    <property type="match status" value="1"/>
</dbReference>
<dbReference type="Pfam" id="PF00561">
    <property type="entry name" value="Abhydrolase_1"/>
    <property type="match status" value="1"/>
</dbReference>
<evidence type="ECO:0000259" key="1">
    <source>
        <dbReference type="Pfam" id="PF00561"/>
    </source>
</evidence>
<accession>A0ABR0K8W0</accession>
<dbReference type="Proteomes" id="UP001345013">
    <property type="component" value="Unassembled WGS sequence"/>
</dbReference>
<organism evidence="2 3">
    <name type="scientific">Lithohypha guttulata</name>
    <dbReference type="NCBI Taxonomy" id="1690604"/>
    <lineage>
        <taxon>Eukaryota</taxon>
        <taxon>Fungi</taxon>
        <taxon>Dikarya</taxon>
        <taxon>Ascomycota</taxon>
        <taxon>Pezizomycotina</taxon>
        <taxon>Eurotiomycetes</taxon>
        <taxon>Chaetothyriomycetidae</taxon>
        <taxon>Chaetothyriales</taxon>
        <taxon>Trichomeriaceae</taxon>
        <taxon>Lithohypha</taxon>
    </lineage>
</organism>
<proteinExistence type="predicted"/>
<reference evidence="2 3" key="1">
    <citation type="submission" date="2023-08" db="EMBL/GenBank/DDBJ databases">
        <title>Black Yeasts Isolated from many extreme environments.</title>
        <authorList>
            <person name="Coleine C."/>
            <person name="Stajich J.E."/>
            <person name="Selbmann L."/>
        </authorList>
    </citation>
    <scope>NUCLEOTIDE SEQUENCE [LARGE SCALE GENOMIC DNA]</scope>
    <source>
        <strain evidence="2 3">CCFEE 5885</strain>
    </source>
</reference>
<dbReference type="Gene3D" id="3.40.50.1820">
    <property type="entry name" value="alpha/beta hydrolase"/>
    <property type="match status" value="1"/>
</dbReference>